<sequence>MQAPEDPSQQAPAASAALPYAGKMQITSGALCYGEPHNIRHGQTRPVQLPSLISPQAGGTVRCHSLEYNIAALNGEWRAYPLKDIGPPPPNPFPENPELFRYNPLVGWFVCHASVDPREECNRILKISGSPYEEDSEESMNSANTFRERVFVINRYDWGYYDQRGMPEEGEESANSAADSFVPNGVAVGLVDKSAAGGGERGGWGDRGVWLECGGEYMFGRFGLTSDRKAAHSFLFFTANTNFTRTSISTEGVEALSIPLTAEERHAKRLASGEYSGMTEMKRMITQGGWTGNLVPAETLTGPFRSQGGELLSSEEVSKFLDVCHEGAKIEPVLMEESVGLLNELMCSMLVGLFSPELNECETWEDLASKMFPNHSKKNSVAGFCHPKILSTSLEEAERPIPFDTQRLCENTAAFLRRHCTGGCSWAEGVASEPKRIVGVMLFVLGEILELSGNCMRDFSRPVMMPVDIRMSICNDNELLLLVKSCRSFWPPSTETA</sequence>
<dbReference type="InterPro" id="IPR009072">
    <property type="entry name" value="Histone-fold"/>
</dbReference>
<dbReference type="GO" id="GO:0046982">
    <property type="term" value="F:protein heterodimerization activity"/>
    <property type="evidence" value="ECO:0007669"/>
    <property type="project" value="InterPro"/>
</dbReference>
<dbReference type="Gene3D" id="1.10.20.10">
    <property type="entry name" value="Histone, subunit A"/>
    <property type="match status" value="1"/>
</dbReference>
<reference evidence="1" key="1">
    <citation type="submission" date="2014-11" db="EMBL/GenBank/DDBJ databases">
        <authorList>
            <person name="Otto D Thomas"/>
            <person name="Naeem Raeece"/>
        </authorList>
    </citation>
    <scope>NUCLEOTIDE SEQUENCE</scope>
</reference>
<accession>A0A0G4HUD4</accession>
<evidence type="ECO:0000313" key="1">
    <source>
        <dbReference type="EMBL" id="CEM48002.1"/>
    </source>
</evidence>
<dbReference type="EMBL" id="CDMZ01003905">
    <property type="protein sequence ID" value="CEM48002.1"/>
    <property type="molecule type" value="Genomic_DNA"/>
</dbReference>
<proteinExistence type="predicted"/>
<protein>
    <submittedName>
        <fullName evidence="1">Uncharacterized protein</fullName>
    </submittedName>
</protein>
<dbReference type="VEuPathDB" id="CryptoDB:Cvel_1370"/>
<dbReference type="SUPFAM" id="SSF47113">
    <property type="entry name" value="Histone-fold"/>
    <property type="match status" value="1"/>
</dbReference>
<dbReference type="AlphaFoldDB" id="A0A0G4HUD4"/>
<gene>
    <name evidence="1" type="ORF">Cvel_1370</name>
</gene>
<name>A0A0G4HUD4_9ALVE</name>
<organism evidence="1">
    <name type="scientific">Chromera velia CCMP2878</name>
    <dbReference type="NCBI Taxonomy" id="1169474"/>
    <lineage>
        <taxon>Eukaryota</taxon>
        <taxon>Sar</taxon>
        <taxon>Alveolata</taxon>
        <taxon>Colpodellida</taxon>
        <taxon>Chromeraceae</taxon>
        <taxon>Chromera</taxon>
    </lineage>
</organism>